<proteinExistence type="predicted"/>
<dbReference type="PANTHER" id="PTHR12526">
    <property type="entry name" value="GLYCOSYLTRANSFERASE"/>
    <property type="match status" value="1"/>
</dbReference>
<evidence type="ECO:0000313" key="2">
    <source>
        <dbReference type="EMBL" id="OYR60426.1"/>
    </source>
</evidence>
<sequence>MEKVDPDILHVHHLDFRFPPTYLERNRLYEDVPIVTAVHGFHSIKFTDGDLQKNMKSLISSNLCVAENLILNSTSVEKELEKFFSESLDKFNFYTGINAIDTNKFYQTSTDSNNTDNLLYVSRLEERKGVYTLIRALGKNKQQLSEFHCTLVGEIEDRARVETLIDRFGLNNTVSLEGRVPNLRNYYNSADLLVVPSVHEDFGLVYLEAMACGTPVIGTTGVPKEVIPSNDVGYRAEPKNPQDLYEKIKNSLDKNWEYSKIIDHAQSYSWSNKINEYKQIYSRLSKGRPIDIAQAK</sequence>
<comment type="caution">
    <text evidence="2">The sequence shown here is derived from an EMBL/GenBank/DDBJ whole genome shotgun (WGS) entry which is preliminary data.</text>
</comment>
<dbReference type="EMBL" id="NHOW01000117">
    <property type="protein sequence ID" value="OYR60426.1"/>
    <property type="molecule type" value="Genomic_DNA"/>
</dbReference>
<dbReference type="SUPFAM" id="SSF53756">
    <property type="entry name" value="UDP-Glycosyltransferase/glycogen phosphorylase"/>
    <property type="match status" value="1"/>
</dbReference>
<reference evidence="2 3" key="1">
    <citation type="journal article" date="2014" name="Front. Microbiol.">
        <title>Population and genomic analysis of the genus Halorubrum.</title>
        <authorList>
            <person name="Fullmer M.S."/>
            <person name="Soucy S.M."/>
            <person name="Swithers K.S."/>
            <person name="Makkay A.M."/>
            <person name="Wheeler R."/>
            <person name="Ventosa A."/>
            <person name="Gogarten J.P."/>
            <person name="Papke R.T."/>
        </authorList>
    </citation>
    <scope>NUCLEOTIDE SEQUENCE [LARGE SCALE GENOMIC DNA]</scope>
    <source>
        <strain evidence="2 3">LD3</strain>
    </source>
</reference>
<protein>
    <recommendedName>
        <fullName evidence="1">Glycosyl transferase family 1 domain-containing protein</fullName>
    </recommendedName>
</protein>
<dbReference type="InterPro" id="IPR001296">
    <property type="entry name" value="Glyco_trans_1"/>
</dbReference>
<evidence type="ECO:0000313" key="3">
    <source>
        <dbReference type="Proteomes" id="UP000216409"/>
    </source>
</evidence>
<dbReference type="Gene3D" id="3.40.50.2000">
    <property type="entry name" value="Glycogen Phosphorylase B"/>
    <property type="match status" value="2"/>
</dbReference>
<dbReference type="GO" id="GO:0016757">
    <property type="term" value="F:glycosyltransferase activity"/>
    <property type="evidence" value="ECO:0007669"/>
    <property type="project" value="InterPro"/>
</dbReference>
<accession>A0A256IVX1</accession>
<dbReference type="Pfam" id="PF00534">
    <property type="entry name" value="Glycos_transf_1"/>
    <property type="match status" value="1"/>
</dbReference>
<dbReference type="Proteomes" id="UP000216409">
    <property type="component" value="Unassembled WGS sequence"/>
</dbReference>
<dbReference type="CDD" id="cd03801">
    <property type="entry name" value="GT4_PimA-like"/>
    <property type="match status" value="1"/>
</dbReference>
<dbReference type="AlphaFoldDB" id="A0A256IVX1"/>
<evidence type="ECO:0000259" key="1">
    <source>
        <dbReference type="Pfam" id="PF00534"/>
    </source>
</evidence>
<feature type="domain" description="Glycosyl transferase family 1" evidence="1">
    <location>
        <begin position="115"/>
        <end position="265"/>
    </location>
</feature>
<dbReference type="PANTHER" id="PTHR12526:SF634">
    <property type="entry name" value="BLL3361 PROTEIN"/>
    <property type="match status" value="1"/>
</dbReference>
<gene>
    <name evidence="2" type="ORF">DJ83_09925</name>
</gene>
<organism evidence="2 3">
    <name type="scientific">Halorubrum ezzemoulense</name>
    <name type="common">Halorubrum chaoviator</name>
    <dbReference type="NCBI Taxonomy" id="337243"/>
    <lineage>
        <taxon>Archaea</taxon>
        <taxon>Methanobacteriati</taxon>
        <taxon>Methanobacteriota</taxon>
        <taxon>Stenosarchaea group</taxon>
        <taxon>Halobacteria</taxon>
        <taxon>Halobacteriales</taxon>
        <taxon>Haloferacaceae</taxon>
        <taxon>Halorubrum</taxon>
    </lineage>
</organism>
<name>A0A256IVX1_HALEZ</name>